<proteinExistence type="predicted"/>
<protein>
    <submittedName>
        <fullName evidence="1">Uncharacterized protein</fullName>
    </submittedName>
</protein>
<dbReference type="AlphaFoldDB" id="A0AAV4PWH5"/>
<accession>A0AAV4PWH5</accession>
<dbReference type="EMBL" id="BPLQ01003461">
    <property type="protein sequence ID" value="GIY00666.1"/>
    <property type="molecule type" value="Genomic_DNA"/>
</dbReference>
<dbReference type="Proteomes" id="UP001054837">
    <property type="component" value="Unassembled WGS sequence"/>
</dbReference>
<reference evidence="1 2" key="1">
    <citation type="submission" date="2021-06" db="EMBL/GenBank/DDBJ databases">
        <title>Caerostris darwini draft genome.</title>
        <authorList>
            <person name="Kono N."/>
            <person name="Arakawa K."/>
        </authorList>
    </citation>
    <scope>NUCLEOTIDE SEQUENCE [LARGE SCALE GENOMIC DNA]</scope>
</reference>
<organism evidence="1 2">
    <name type="scientific">Caerostris darwini</name>
    <dbReference type="NCBI Taxonomy" id="1538125"/>
    <lineage>
        <taxon>Eukaryota</taxon>
        <taxon>Metazoa</taxon>
        <taxon>Ecdysozoa</taxon>
        <taxon>Arthropoda</taxon>
        <taxon>Chelicerata</taxon>
        <taxon>Arachnida</taxon>
        <taxon>Araneae</taxon>
        <taxon>Araneomorphae</taxon>
        <taxon>Entelegynae</taxon>
        <taxon>Araneoidea</taxon>
        <taxon>Araneidae</taxon>
        <taxon>Caerostris</taxon>
    </lineage>
</organism>
<name>A0AAV4PWH5_9ARAC</name>
<gene>
    <name evidence="1" type="ORF">CDAR_318441</name>
</gene>
<evidence type="ECO:0000313" key="1">
    <source>
        <dbReference type="EMBL" id="GIY00666.1"/>
    </source>
</evidence>
<keyword evidence="2" id="KW-1185">Reference proteome</keyword>
<sequence length="134" mass="15382">MTIVPITSITFINFPLKIIADLETPDCSINHYLKYCNIVSAIRIPKYHFRDRHNLKTALIAFVKYACQFFPKTMGTSLDSCSWGRGHYRKSSTVFRRSLKFSAPFWTTSFRDFATPCSRSVRGGGREEVDPALF</sequence>
<evidence type="ECO:0000313" key="2">
    <source>
        <dbReference type="Proteomes" id="UP001054837"/>
    </source>
</evidence>
<comment type="caution">
    <text evidence="1">The sequence shown here is derived from an EMBL/GenBank/DDBJ whole genome shotgun (WGS) entry which is preliminary data.</text>
</comment>